<dbReference type="Proteomes" id="UP000683925">
    <property type="component" value="Unassembled WGS sequence"/>
</dbReference>
<dbReference type="EMBL" id="CAJJDP010000118">
    <property type="protein sequence ID" value="CAD8199092.1"/>
    <property type="molecule type" value="Genomic_DNA"/>
</dbReference>
<reference evidence="1" key="1">
    <citation type="submission" date="2021-01" db="EMBL/GenBank/DDBJ databases">
        <authorList>
            <consortium name="Genoscope - CEA"/>
            <person name="William W."/>
        </authorList>
    </citation>
    <scope>NUCLEOTIDE SEQUENCE</scope>
</reference>
<evidence type="ECO:0000313" key="2">
    <source>
        <dbReference type="Proteomes" id="UP000683925"/>
    </source>
</evidence>
<keyword evidence="2" id="KW-1185">Reference proteome</keyword>
<sequence>MLIRTLKVNRKLSKKFQEDFTLTMIRHCMINGIEFQCIKFVKQSSTLKNLQLFDVMKQGFEIKTKFKQLAQTVIVKKRNTAAILVGF</sequence>
<organism evidence="1 2">
    <name type="scientific">Paramecium octaurelia</name>
    <dbReference type="NCBI Taxonomy" id="43137"/>
    <lineage>
        <taxon>Eukaryota</taxon>
        <taxon>Sar</taxon>
        <taxon>Alveolata</taxon>
        <taxon>Ciliophora</taxon>
        <taxon>Intramacronucleata</taxon>
        <taxon>Oligohymenophorea</taxon>
        <taxon>Peniculida</taxon>
        <taxon>Parameciidae</taxon>
        <taxon>Paramecium</taxon>
    </lineage>
</organism>
<comment type="caution">
    <text evidence="1">The sequence shown here is derived from an EMBL/GenBank/DDBJ whole genome shotgun (WGS) entry which is preliminary data.</text>
</comment>
<dbReference type="AlphaFoldDB" id="A0A8S1XEA3"/>
<accession>A0A8S1XEA3</accession>
<proteinExistence type="predicted"/>
<protein>
    <submittedName>
        <fullName evidence="1">Uncharacterized protein</fullName>
    </submittedName>
</protein>
<name>A0A8S1XEA3_PAROT</name>
<evidence type="ECO:0000313" key="1">
    <source>
        <dbReference type="EMBL" id="CAD8199092.1"/>
    </source>
</evidence>
<gene>
    <name evidence="1" type="ORF">POCTA_138.1.T1180149</name>
</gene>